<name>A0A839INV7_9GAMM</name>
<dbReference type="Pfam" id="PF16925">
    <property type="entry name" value="TetR_C_13"/>
    <property type="match status" value="1"/>
</dbReference>
<sequence length="211" mass="24141">MPEPLSPELSISHSDSSDLSSKRQQLIETAFRLFYRNGIHAVGINQILKESGIAKKTLYHHFSGKEALLLAVLKYRDECFLQWLSGRMEETREGLPALEVIFDALDDWFNNRVDSLMHFQGCFFINTCGEFGDLQHEVHQQCTQHKTAVEQLVRRQVNQLEGITYPEQLTQNICQLKDGAIVQAHVQGDTMAALRSKKLIRPMVQWASQVE</sequence>
<dbReference type="PANTHER" id="PTHR47506">
    <property type="entry name" value="TRANSCRIPTIONAL REGULATORY PROTEIN"/>
    <property type="match status" value="1"/>
</dbReference>
<dbReference type="AlphaFoldDB" id="A0A839INV7"/>
<dbReference type="Proteomes" id="UP000565262">
    <property type="component" value="Unassembled WGS sequence"/>
</dbReference>
<dbReference type="InterPro" id="IPR001647">
    <property type="entry name" value="HTH_TetR"/>
</dbReference>
<dbReference type="InterPro" id="IPR036271">
    <property type="entry name" value="Tet_transcr_reg_TetR-rel_C_sf"/>
</dbReference>
<evidence type="ECO:0000256" key="1">
    <source>
        <dbReference type="ARBA" id="ARBA00023015"/>
    </source>
</evidence>
<keyword evidence="7" id="KW-1185">Reference proteome</keyword>
<feature type="DNA-binding region" description="H-T-H motif" evidence="4">
    <location>
        <begin position="43"/>
        <end position="62"/>
    </location>
</feature>
<dbReference type="InterPro" id="IPR009057">
    <property type="entry name" value="Homeodomain-like_sf"/>
</dbReference>
<evidence type="ECO:0000256" key="3">
    <source>
        <dbReference type="ARBA" id="ARBA00023163"/>
    </source>
</evidence>
<evidence type="ECO:0000259" key="5">
    <source>
        <dbReference type="PROSITE" id="PS50977"/>
    </source>
</evidence>
<protein>
    <submittedName>
        <fullName evidence="6">TetR/AcrR family transcriptional regulator</fullName>
    </submittedName>
</protein>
<evidence type="ECO:0000256" key="2">
    <source>
        <dbReference type="ARBA" id="ARBA00023125"/>
    </source>
</evidence>
<dbReference type="PROSITE" id="PS50977">
    <property type="entry name" value="HTH_TETR_2"/>
    <property type="match status" value="1"/>
</dbReference>
<gene>
    <name evidence="6" type="ORF">H4O21_04920</name>
</gene>
<accession>A0A839INV7</accession>
<evidence type="ECO:0000313" key="6">
    <source>
        <dbReference type="EMBL" id="MBB1485956.1"/>
    </source>
</evidence>
<dbReference type="RefSeq" id="WP_182807737.1">
    <property type="nucleotide sequence ID" value="NZ_JACJFM010000004.1"/>
</dbReference>
<dbReference type="EMBL" id="JACJFM010000004">
    <property type="protein sequence ID" value="MBB1485956.1"/>
    <property type="molecule type" value="Genomic_DNA"/>
</dbReference>
<feature type="domain" description="HTH tetR-type" evidence="5">
    <location>
        <begin position="20"/>
        <end position="80"/>
    </location>
</feature>
<evidence type="ECO:0000256" key="4">
    <source>
        <dbReference type="PROSITE-ProRule" id="PRU00335"/>
    </source>
</evidence>
<keyword evidence="3" id="KW-0804">Transcription</keyword>
<keyword evidence="1" id="KW-0805">Transcription regulation</keyword>
<keyword evidence="2 4" id="KW-0238">DNA-binding</keyword>
<dbReference type="Pfam" id="PF00440">
    <property type="entry name" value="TetR_N"/>
    <property type="match status" value="1"/>
</dbReference>
<proteinExistence type="predicted"/>
<dbReference type="InterPro" id="IPR011075">
    <property type="entry name" value="TetR_C"/>
</dbReference>
<dbReference type="PANTHER" id="PTHR47506:SF3">
    <property type="entry name" value="HTH-TYPE TRANSCRIPTIONAL REGULATOR LMRA"/>
    <property type="match status" value="1"/>
</dbReference>
<dbReference type="PRINTS" id="PR00455">
    <property type="entry name" value="HTHTETR"/>
</dbReference>
<dbReference type="SUPFAM" id="SSF48498">
    <property type="entry name" value="Tetracyclin repressor-like, C-terminal domain"/>
    <property type="match status" value="1"/>
</dbReference>
<organism evidence="6 7">
    <name type="scientific">Oceanospirillum sediminis</name>
    <dbReference type="NCBI Taxonomy" id="2760088"/>
    <lineage>
        <taxon>Bacteria</taxon>
        <taxon>Pseudomonadati</taxon>
        <taxon>Pseudomonadota</taxon>
        <taxon>Gammaproteobacteria</taxon>
        <taxon>Oceanospirillales</taxon>
        <taxon>Oceanospirillaceae</taxon>
        <taxon>Oceanospirillum</taxon>
    </lineage>
</organism>
<dbReference type="SUPFAM" id="SSF46689">
    <property type="entry name" value="Homeodomain-like"/>
    <property type="match status" value="1"/>
</dbReference>
<evidence type="ECO:0000313" key="7">
    <source>
        <dbReference type="Proteomes" id="UP000565262"/>
    </source>
</evidence>
<dbReference type="GO" id="GO:0003677">
    <property type="term" value="F:DNA binding"/>
    <property type="evidence" value="ECO:0007669"/>
    <property type="project" value="UniProtKB-UniRule"/>
</dbReference>
<dbReference type="Gene3D" id="1.10.357.10">
    <property type="entry name" value="Tetracycline Repressor, domain 2"/>
    <property type="match status" value="1"/>
</dbReference>
<comment type="caution">
    <text evidence="6">The sequence shown here is derived from an EMBL/GenBank/DDBJ whole genome shotgun (WGS) entry which is preliminary data.</text>
</comment>
<reference evidence="6 7" key="1">
    <citation type="submission" date="2020-08" db="EMBL/GenBank/DDBJ databases">
        <title>Oceanospirillum sp. nov. isolated from marine sediment.</title>
        <authorList>
            <person name="Ji X."/>
        </authorList>
    </citation>
    <scope>NUCLEOTIDE SEQUENCE [LARGE SCALE GENOMIC DNA]</scope>
    <source>
        <strain evidence="6 7">D5</strain>
    </source>
</reference>